<keyword evidence="2 4" id="KW-0863">Zinc-finger</keyword>
<dbReference type="OrthoDB" id="552573at2759"/>
<dbReference type="SUPFAM" id="SSF144232">
    <property type="entry name" value="HIT/MYND zinc finger-like"/>
    <property type="match status" value="1"/>
</dbReference>
<dbReference type="AlphaFoldDB" id="A0A1Y1IIB7"/>
<accession>A0A1Y1IIB7</accession>
<dbReference type="Gene3D" id="3.10.350.10">
    <property type="entry name" value="LysM domain"/>
    <property type="match status" value="1"/>
</dbReference>
<dbReference type="InterPro" id="IPR018392">
    <property type="entry name" value="LysM"/>
</dbReference>
<gene>
    <name evidence="7" type="ORF">KFL_006650040</name>
</gene>
<dbReference type="InterPro" id="IPR036779">
    <property type="entry name" value="LysM_dom_sf"/>
</dbReference>
<dbReference type="Pfam" id="PF01476">
    <property type="entry name" value="LysM"/>
    <property type="match status" value="1"/>
</dbReference>
<keyword evidence="3" id="KW-0862">Zinc</keyword>
<evidence type="ECO:0000256" key="3">
    <source>
        <dbReference type="ARBA" id="ARBA00022833"/>
    </source>
</evidence>
<evidence type="ECO:0000256" key="2">
    <source>
        <dbReference type="ARBA" id="ARBA00022771"/>
    </source>
</evidence>
<organism evidence="7 8">
    <name type="scientific">Klebsormidium nitens</name>
    <name type="common">Green alga</name>
    <name type="synonym">Ulothrix nitens</name>
    <dbReference type="NCBI Taxonomy" id="105231"/>
    <lineage>
        <taxon>Eukaryota</taxon>
        <taxon>Viridiplantae</taxon>
        <taxon>Streptophyta</taxon>
        <taxon>Klebsormidiophyceae</taxon>
        <taxon>Klebsormidiales</taxon>
        <taxon>Klebsormidiaceae</taxon>
        <taxon>Klebsormidium</taxon>
    </lineage>
</organism>
<dbReference type="GO" id="GO:0008270">
    <property type="term" value="F:zinc ion binding"/>
    <property type="evidence" value="ECO:0007669"/>
    <property type="project" value="UniProtKB-KW"/>
</dbReference>
<evidence type="ECO:0000256" key="4">
    <source>
        <dbReference type="PROSITE-ProRule" id="PRU00134"/>
    </source>
</evidence>
<keyword evidence="8" id="KW-1185">Reference proteome</keyword>
<dbReference type="Proteomes" id="UP000054558">
    <property type="component" value="Unassembled WGS sequence"/>
</dbReference>
<keyword evidence="1" id="KW-0479">Metal-binding</keyword>
<dbReference type="EMBL" id="DF237614">
    <property type="protein sequence ID" value="GAQ90630.1"/>
    <property type="molecule type" value="Genomic_DNA"/>
</dbReference>
<evidence type="ECO:0000256" key="1">
    <source>
        <dbReference type="ARBA" id="ARBA00022723"/>
    </source>
</evidence>
<protein>
    <submittedName>
        <fullName evidence="7">LysM domain containing protein</fullName>
    </submittedName>
</protein>
<dbReference type="PROSITE" id="PS50865">
    <property type="entry name" value="ZF_MYND_2"/>
    <property type="match status" value="1"/>
</dbReference>
<evidence type="ECO:0000259" key="5">
    <source>
        <dbReference type="PROSITE" id="PS50865"/>
    </source>
</evidence>
<dbReference type="SMART" id="SM00257">
    <property type="entry name" value="LysM"/>
    <property type="match status" value="1"/>
</dbReference>
<dbReference type="PROSITE" id="PS51782">
    <property type="entry name" value="LYSM"/>
    <property type="match status" value="1"/>
</dbReference>
<proteinExistence type="predicted"/>
<dbReference type="Gene3D" id="6.10.140.2220">
    <property type="match status" value="1"/>
</dbReference>
<dbReference type="InterPro" id="IPR002893">
    <property type="entry name" value="Znf_MYND"/>
</dbReference>
<evidence type="ECO:0000259" key="6">
    <source>
        <dbReference type="PROSITE" id="PS51782"/>
    </source>
</evidence>
<dbReference type="PROSITE" id="PS01360">
    <property type="entry name" value="ZF_MYND_1"/>
    <property type="match status" value="1"/>
</dbReference>
<dbReference type="Pfam" id="PF01753">
    <property type="entry name" value="zf-MYND"/>
    <property type="match status" value="1"/>
</dbReference>
<dbReference type="SUPFAM" id="SSF54106">
    <property type="entry name" value="LysM domain"/>
    <property type="match status" value="1"/>
</dbReference>
<dbReference type="CDD" id="cd00118">
    <property type="entry name" value="LysM"/>
    <property type="match status" value="1"/>
</dbReference>
<name>A0A1Y1IIB7_KLENI</name>
<feature type="domain" description="LysM" evidence="6">
    <location>
        <begin position="242"/>
        <end position="286"/>
    </location>
</feature>
<sequence length="307" mass="33212">MAPACDHCGSRDDLKRCGRCFYVSYCSTVCQSAAWKDGHKAVCKVPAHADIPAKVQKKVGRKEARNVMGTSKVETQEEHGGQGTFVKFDRDGLAEKLKAMRAVAEYWLIPVGASKSFPLLGHLSKDDIARVLKVGNKQSLSEKEEYSVMSGVKAVESKCDGGATLSAIPGVSVVFNGACYKKQVVQDNYAYLVAGHITVGTCFKLWSDYCEPAHCEGGEMGLQCTKQIPGCTVYLNNSTTFETHQVQKGETCVSVAKKCGVSLSDLENLNPNVCGPQMQIGQVLKVRKTYQQGPGTPMCIGERVNSP</sequence>
<reference evidence="7 8" key="1">
    <citation type="journal article" date="2014" name="Nat. Commun.">
        <title>Klebsormidium flaccidum genome reveals primary factors for plant terrestrial adaptation.</title>
        <authorList>
            <person name="Hori K."/>
            <person name="Maruyama F."/>
            <person name="Fujisawa T."/>
            <person name="Togashi T."/>
            <person name="Yamamoto N."/>
            <person name="Seo M."/>
            <person name="Sato S."/>
            <person name="Yamada T."/>
            <person name="Mori H."/>
            <person name="Tajima N."/>
            <person name="Moriyama T."/>
            <person name="Ikeuchi M."/>
            <person name="Watanabe M."/>
            <person name="Wada H."/>
            <person name="Kobayashi K."/>
            <person name="Saito M."/>
            <person name="Masuda T."/>
            <person name="Sasaki-Sekimoto Y."/>
            <person name="Mashiguchi K."/>
            <person name="Awai K."/>
            <person name="Shimojima M."/>
            <person name="Masuda S."/>
            <person name="Iwai M."/>
            <person name="Nobusawa T."/>
            <person name="Narise T."/>
            <person name="Kondo S."/>
            <person name="Saito H."/>
            <person name="Sato R."/>
            <person name="Murakawa M."/>
            <person name="Ihara Y."/>
            <person name="Oshima-Yamada Y."/>
            <person name="Ohtaka K."/>
            <person name="Satoh M."/>
            <person name="Sonobe K."/>
            <person name="Ishii M."/>
            <person name="Ohtani R."/>
            <person name="Kanamori-Sato M."/>
            <person name="Honoki R."/>
            <person name="Miyazaki D."/>
            <person name="Mochizuki H."/>
            <person name="Umetsu J."/>
            <person name="Higashi K."/>
            <person name="Shibata D."/>
            <person name="Kamiya Y."/>
            <person name="Sato N."/>
            <person name="Nakamura Y."/>
            <person name="Tabata S."/>
            <person name="Ida S."/>
            <person name="Kurokawa K."/>
            <person name="Ohta H."/>
        </authorList>
    </citation>
    <scope>NUCLEOTIDE SEQUENCE [LARGE SCALE GENOMIC DNA]</scope>
    <source>
        <strain evidence="7 8">NIES-2285</strain>
    </source>
</reference>
<evidence type="ECO:0000313" key="7">
    <source>
        <dbReference type="EMBL" id="GAQ90630.1"/>
    </source>
</evidence>
<feature type="domain" description="MYND-type" evidence="5">
    <location>
        <begin position="5"/>
        <end position="43"/>
    </location>
</feature>
<evidence type="ECO:0000313" key="8">
    <source>
        <dbReference type="Proteomes" id="UP000054558"/>
    </source>
</evidence>